<feature type="chain" id="PRO_5008580458" evidence="1">
    <location>
        <begin position="21"/>
        <end position="243"/>
    </location>
</feature>
<dbReference type="GO" id="GO:0005549">
    <property type="term" value="F:odorant binding"/>
    <property type="evidence" value="ECO:0007669"/>
    <property type="project" value="InterPro"/>
</dbReference>
<evidence type="ECO:0000313" key="2">
    <source>
        <dbReference type="EMBL" id="JAS14140.1"/>
    </source>
</evidence>
<keyword evidence="1" id="KW-0732">Signal</keyword>
<dbReference type="EMBL" id="GEDC01023158">
    <property type="protein sequence ID" value="JAS14140.1"/>
    <property type="molecule type" value="Transcribed_RNA"/>
</dbReference>
<dbReference type="InterPro" id="IPR036728">
    <property type="entry name" value="PBP_GOBP_sf"/>
</dbReference>
<evidence type="ECO:0000256" key="1">
    <source>
        <dbReference type="SAM" id="SignalP"/>
    </source>
</evidence>
<name>A0A1B6CL17_9HEMI</name>
<feature type="signal peptide" evidence="1">
    <location>
        <begin position="1"/>
        <end position="20"/>
    </location>
</feature>
<dbReference type="Pfam" id="PF01395">
    <property type="entry name" value="PBP_GOBP"/>
    <property type="match status" value="1"/>
</dbReference>
<dbReference type="SUPFAM" id="SSF47565">
    <property type="entry name" value="Insect pheromone/odorant-binding proteins"/>
    <property type="match status" value="1"/>
</dbReference>
<gene>
    <name evidence="2" type="ORF">g.4908</name>
</gene>
<sequence>MKLLLCICVILIFVVSFGSAFWQGFPRDIWNKRPTLILISEGRQRRHVNGEKSIHEQIKEEVEWFMKTDIWCFCGENWIHGITKLEDYKNCAKKSNLDFNVEGLGVLDRGAKISEASQCTYECFLKNLNLTDSDGKINKTLATSFFMDKVFVEKKIQDTARKTLDYCLSNTDAYDEVINYLVLTISKNTCPCQIDGYHLMICLLFETLTYCPTGMKRNDVPQCKMVYDNLELIRWSSLYLKYH</sequence>
<reference evidence="2" key="1">
    <citation type="submission" date="2015-12" db="EMBL/GenBank/DDBJ databases">
        <title>De novo transcriptome assembly of four potential Pierce s Disease insect vectors from Arizona vineyards.</title>
        <authorList>
            <person name="Tassone E.E."/>
        </authorList>
    </citation>
    <scope>NUCLEOTIDE SEQUENCE</scope>
</reference>
<accession>A0A1B6CL17</accession>
<proteinExistence type="predicted"/>
<dbReference type="Gene3D" id="1.10.238.270">
    <property type="match status" value="1"/>
</dbReference>
<organism evidence="2">
    <name type="scientific">Clastoptera arizonana</name>
    <name type="common">Arizona spittle bug</name>
    <dbReference type="NCBI Taxonomy" id="38151"/>
    <lineage>
        <taxon>Eukaryota</taxon>
        <taxon>Metazoa</taxon>
        <taxon>Ecdysozoa</taxon>
        <taxon>Arthropoda</taxon>
        <taxon>Hexapoda</taxon>
        <taxon>Insecta</taxon>
        <taxon>Pterygota</taxon>
        <taxon>Neoptera</taxon>
        <taxon>Paraneoptera</taxon>
        <taxon>Hemiptera</taxon>
        <taxon>Auchenorrhyncha</taxon>
        <taxon>Cercopoidea</taxon>
        <taxon>Clastopteridae</taxon>
        <taxon>Clastoptera</taxon>
    </lineage>
</organism>
<dbReference type="InterPro" id="IPR006170">
    <property type="entry name" value="PBP/GOBP"/>
</dbReference>
<dbReference type="AlphaFoldDB" id="A0A1B6CL17"/>
<protein>
    <submittedName>
        <fullName evidence="2">Uncharacterized protein</fullName>
    </submittedName>
</protein>